<comment type="similarity">
    <text evidence="4">Belongs to the DNA polymerase type-Y family.</text>
</comment>
<dbReference type="EC" id="2.7.7.7" evidence="5"/>
<dbReference type="Gene3D" id="3.30.70.270">
    <property type="match status" value="1"/>
</dbReference>
<dbReference type="Pfam" id="PF00817">
    <property type="entry name" value="IMS"/>
    <property type="match status" value="1"/>
</dbReference>
<organism evidence="17 18">
    <name type="scientific">Galendromus occidentalis</name>
    <name type="common">western predatory mite</name>
    <dbReference type="NCBI Taxonomy" id="34638"/>
    <lineage>
        <taxon>Eukaryota</taxon>
        <taxon>Metazoa</taxon>
        <taxon>Ecdysozoa</taxon>
        <taxon>Arthropoda</taxon>
        <taxon>Chelicerata</taxon>
        <taxon>Arachnida</taxon>
        <taxon>Acari</taxon>
        <taxon>Parasitiformes</taxon>
        <taxon>Mesostigmata</taxon>
        <taxon>Gamasina</taxon>
        <taxon>Phytoseioidea</taxon>
        <taxon>Phytoseiidae</taxon>
        <taxon>Typhlodrominae</taxon>
        <taxon>Galendromus</taxon>
    </lineage>
</organism>
<keyword evidence="10" id="KW-0460">Magnesium</keyword>
<evidence type="ECO:0000256" key="12">
    <source>
        <dbReference type="ARBA" id="ARBA00023242"/>
    </source>
</evidence>
<dbReference type="InterPro" id="IPR052230">
    <property type="entry name" value="DNA_polymerase_eta"/>
</dbReference>
<dbReference type="FunFam" id="3.40.1170.60:FF:000003">
    <property type="entry name" value="DNA polymerase eta"/>
    <property type="match status" value="1"/>
</dbReference>
<dbReference type="GO" id="GO:0005657">
    <property type="term" value="C:replication fork"/>
    <property type="evidence" value="ECO:0007669"/>
    <property type="project" value="TreeGrafter"/>
</dbReference>
<evidence type="ECO:0000256" key="5">
    <source>
        <dbReference type="ARBA" id="ARBA00012417"/>
    </source>
</evidence>
<dbReference type="GO" id="GO:0046872">
    <property type="term" value="F:metal ion binding"/>
    <property type="evidence" value="ECO:0007669"/>
    <property type="project" value="UniProtKB-KW"/>
</dbReference>
<evidence type="ECO:0000313" key="17">
    <source>
        <dbReference type="Proteomes" id="UP000694867"/>
    </source>
</evidence>
<evidence type="ECO:0000256" key="15">
    <source>
        <dbReference type="SAM" id="MobiDB-lite"/>
    </source>
</evidence>
<dbReference type="GO" id="GO:0003887">
    <property type="term" value="F:DNA-directed DNA polymerase activity"/>
    <property type="evidence" value="ECO:0007669"/>
    <property type="project" value="UniProtKB-EC"/>
</dbReference>
<dbReference type="GO" id="GO:0035861">
    <property type="term" value="C:site of double-strand break"/>
    <property type="evidence" value="ECO:0007669"/>
    <property type="project" value="TreeGrafter"/>
</dbReference>
<dbReference type="AlphaFoldDB" id="A0AAJ7L5V6"/>
<keyword evidence="9" id="KW-0227">DNA damage</keyword>
<dbReference type="InterPro" id="IPR043502">
    <property type="entry name" value="DNA/RNA_pol_sf"/>
</dbReference>
<evidence type="ECO:0000256" key="2">
    <source>
        <dbReference type="ARBA" id="ARBA00001946"/>
    </source>
</evidence>
<evidence type="ECO:0000256" key="6">
    <source>
        <dbReference type="ARBA" id="ARBA00022679"/>
    </source>
</evidence>
<dbReference type="KEGG" id="goe:100904920"/>
<feature type="region of interest" description="Disordered" evidence="15">
    <location>
        <begin position="417"/>
        <end position="456"/>
    </location>
</feature>
<keyword evidence="11" id="KW-0234">DNA repair</keyword>
<evidence type="ECO:0000256" key="7">
    <source>
        <dbReference type="ARBA" id="ARBA00022695"/>
    </source>
</evidence>
<evidence type="ECO:0000259" key="16">
    <source>
        <dbReference type="PROSITE" id="PS50173"/>
    </source>
</evidence>
<feature type="compositionally biased region" description="Polar residues" evidence="15">
    <location>
        <begin position="417"/>
        <end position="429"/>
    </location>
</feature>
<dbReference type="Gene3D" id="3.30.1490.100">
    <property type="entry name" value="DNA polymerase, Y-family, little finger domain"/>
    <property type="match status" value="1"/>
</dbReference>
<evidence type="ECO:0000256" key="10">
    <source>
        <dbReference type="ARBA" id="ARBA00022842"/>
    </source>
</evidence>
<dbReference type="GO" id="GO:0009411">
    <property type="term" value="P:response to UV"/>
    <property type="evidence" value="ECO:0007669"/>
    <property type="project" value="UniProtKB-ARBA"/>
</dbReference>
<keyword evidence="17" id="KW-1185">Reference proteome</keyword>
<accession>A0AAJ7L5V6</accession>
<dbReference type="Pfam" id="PF21704">
    <property type="entry name" value="POLH-Rev1_HhH"/>
    <property type="match status" value="1"/>
</dbReference>
<evidence type="ECO:0000256" key="9">
    <source>
        <dbReference type="ARBA" id="ARBA00022763"/>
    </source>
</evidence>
<dbReference type="SUPFAM" id="SSF56672">
    <property type="entry name" value="DNA/RNA polymerases"/>
    <property type="match status" value="1"/>
</dbReference>
<dbReference type="Proteomes" id="UP000694867">
    <property type="component" value="Unplaced"/>
</dbReference>
<dbReference type="GeneID" id="100904920"/>
<keyword evidence="8" id="KW-0479">Metal-binding</keyword>
<evidence type="ECO:0000256" key="1">
    <source>
        <dbReference type="ARBA" id="ARBA00001936"/>
    </source>
</evidence>
<dbReference type="Gene3D" id="3.40.1170.60">
    <property type="match status" value="1"/>
</dbReference>
<dbReference type="Gene3D" id="1.10.150.20">
    <property type="entry name" value="5' to 3' exonuclease, C-terminal subdomain"/>
    <property type="match status" value="1"/>
</dbReference>
<dbReference type="PANTHER" id="PTHR45873:SF1">
    <property type="entry name" value="DNA POLYMERASE ETA"/>
    <property type="match status" value="1"/>
</dbReference>
<dbReference type="GO" id="GO:0006281">
    <property type="term" value="P:DNA repair"/>
    <property type="evidence" value="ECO:0007669"/>
    <property type="project" value="UniProtKB-KW"/>
</dbReference>
<comment type="cofactor">
    <cofactor evidence="1">
        <name>Mn(2+)</name>
        <dbReference type="ChEBI" id="CHEBI:29035"/>
    </cofactor>
</comment>
<proteinExistence type="inferred from homology"/>
<dbReference type="RefSeq" id="XP_018496659.1">
    <property type="nucleotide sequence ID" value="XM_018641143.1"/>
</dbReference>
<dbReference type="PROSITE" id="PS50173">
    <property type="entry name" value="UMUC"/>
    <property type="match status" value="1"/>
</dbReference>
<dbReference type="PANTHER" id="PTHR45873">
    <property type="entry name" value="DNA POLYMERASE ETA"/>
    <property type="match status" value="1"/>
</dbReference>
<dbReference type="Pfam" id="PF11799">
    <property type="entry name" value="IMS_C"/>
    <property type="match status" value="1"/>
</dbReference>
<comment type="catalytic activity">
    <reaction evidence="14">
        <text>DNA(n) + a 2'-deoxyribonucleoside 5'-triphosphate = DNA(n+1) + diphosphate</text>
        <dbReference type="Rhea" id="RHEA:22508"/>
        <dbReference type="Rhea" id="RHEA-COMP:17339"/>
        <dbReference type="Rhea" id="RHEA-COMP:17340"/>
        <dbReference type="ChEBI" id="CHEBI:33019"/>
        <dbReference type="ChEBI" id="CHEBI:61560"/>
        <dbReference type="ChEBI" id="CHEBI:173112"/>
        <dbReference type="EC" id="2.7.7.7"/>
    </reaction>
</comment>
<dbReference type="InterPro" id="IPR001126">
    <property type="entry name" value="UmuC"/>
</dbReference>
<dbReference type="SUPFAM" id="SSF100879">
    <property type="entry name" value="Lesion bypass DNA polymerase (Y-family), little finger domain"/>
    <property type="match status" value="1"/>
</dbReference>
<dbReference type="InterPro" id="IPR036775">
    <property type="entry name" value="DNA_pol_Y-fam_lit_finger_sf"/>
</dbReference>
<gene>
    <name evidence="18" type="primary">LOC100904920</name>
</gene>
<feature type="domain" description="UmuC" evidence="16">
    <location>
        <begin position="12"/>
        <end position="238"/>
    </location>
</feature>
<dbReference type="InterPro" id="IPR017961">
    <property type="entry name" value="DNA_pol_Y-fam_little_finger"/>
</dbReference>
<evidence type="ECO:0000313" key="18">
    <source>
        <dbReference type="RefSeq" id="XP_018496659.1"/>
    </source>
</evidence>
<reference evidence="18" key="1">
    <citation type="submission" date="2025-08" db="UniProtKB">
        <authorList>
            <consortium name="RefSeq"/>
        </authorList>
    </citation>
    <scope>IDENTIFICATION</scope>
</reference>
<dbReference type="PIRSF" id="PIRSF036603">
    <property type="entry name" value="DPol_eta"/>
    <property type="match status" value="1"/>
</dbReference>
<dbReference type="InterPro" id="IPR043128">
    <property type="entry name" value="Rev_trsase/Diguanyl_cyclase"/>
</dbReference>
<sequence length="456" mass="50171">MSNQAALLGRCIALIDMDCFYVQVEERLQPQHKGKPGVVVQWSGVEGGCIAVNYEARAKGIKRGMRPNQARALSSDCIIYHVPEVRQKADLSRYRQAGAEVLKVFCSFGAVVERASIDEAYIDLTGLVANKLTCVPTAALGNASIEGYEDATSFLEQVDWTEDGGDAYLARGAAIMMEMRAKVLQETGFTCSAGISHNKIVAKLAAGLHKPNRLTVVPHSSVALLFTTVPIGKVRNLGGKLGENITKDLNVQTMAELAQVPQSKLIQLYGDKTGRWLHSLSFGYDSEAVENRLLAKSIGCAKTFPGKLCLTTVTEMSKWVNNLSEELEERLREDSKINHRAPRLLVVGNGYQSRSVTLSGNTFTKVFLYNEVMRVLRKLNTAPPTSDALSPRLEVIQFNATKFVPLEEGSSITKYLTTNTSRRPETSPTPRKPSMSKRLRALLDADEEKVTPDDEF</sequence>
<evidence type="ECO:0000256" key="8">
    <source>
        <dbReference type="ARBA" id="ARBA00022723"/>
    </source>
</evidence>
<keyword evidence="7" id="KW-0548">Nucleotidyltransferase</keyword>
<comment type="cofactor">
    <cofactor evidence="2">
        <name>Mg(2+)</name>
        <dbReference type="ChEBI" id="CHEBI:18420"/>
    </cofactor>
</comment>
<keyword evidence="6" id="KW-0808">Transferase</keyword>
<dbReference type="GO" id="GO:0005634">
    <property type="term" value="C:nucleus"/>
    <property type="evidence" value="ECO:0007669"/>
    <property type="project" value="UniProtKB-SubCell"/>
</dbReference>
<evidence type="ECO:0000256" key="4">
    <source>
        <dbReference type="ARBA" id="ARBA00010945"/>
    </source>
</evidence>
<protein>
    <recommendedName>
        <fullName evidence="13">DNA polymerase eta</fullName>
        <ecNumber evidence="5">2.7.7.7</ecNumber>
    </recommendedName>
</protein>
<evidence type="ECO:0000256" key="13">
    <source>
        <dbReference type="ARBA" id="ARBA00044975"/>
    </source>
</evidence>
<dbReference type="FunFam" id="1.10.150.20:FF:000014">
    <property type="entry name" value="Polymerase (DNA directed), eta"/>
    <property type="match status" value="1"/>
</dbReference>
<dbReference type="GO" id="GO:0042276">
    <property type="term" value="P:error-prone translesion synthesis"/>
    <property type="evidence" value="ECO:0007669"/>
    <property type="project" value="TreeGrafter"/>
</dbReference>
<comment type="subcellular location">
    <subcellularLocation>
        <location evidence="3">Nucleus</location>
    </subcellularLocation>
</comment>
<name>A0AAJ7L5V6_9ACAR</name>
<evidence type="ECO:0000256" key="11">
    <source>
        <dbReference type="ARBA" id="ARBA00023204"/>
    </source>
</evidence>
<dbReference type="GO" id="GO:0003684">
    <property type="term" value="F:damaged DNA binding"/>
    <property type="evidence" value="ECO:0007669"/>
    <property type="project" value="InterPro"/>
</dbReference>
<evidence type="ECO:0000256" key="14">
    <source>
        <dbReference type="ARBA" id="ARBA00049244"/>
    </source>
</evidence>
<keyword evidence="12" id="KW-0539">Nucleus</keyword>
<evidence type="ECO:0000256" key="3">
    <source>
        <dbReference type="ARBA" id="ARBA00004123"/>
    </source>
</evidence>